<evidence type="ECO:0000313" key="10">
    <source>
        <dbReference type="Proteomes" id="UP000308121"/>
    </source>
</evidence>
<feature type="transmembrane region" description="Helical" evidence="7">
    <location>
        <begin position="257"/>
        <end position="285"/>
    </location>
</feature>
<feature type="transmembrane region" description="Helical" evidence="7">
    <location>
        <begin position="306"/>
        <end position="338"/>
    </location>
</feature>
<evidence type="ECO:0000256" key="5">
    <source>
        <dbReference type="ARBA" id="ARBA00023136"/>
    </source>
</evidence>
<dbReference type="PANTHER" id="PTHR30572:SF4">
    <property type="entry name" value="ABC TRANSPORTER PERMEASE YTRF"/>
    <property type="match status" value="1"/>
</dbReference>
<name>A0A7Z8NPI9_9CELL</name>
<organism evidence="9 10">
    <name type="scientific">Cellulomonas hominis</name>
    <dbReference type="NCBI Taxonomy" id="156981"/>
    <lineage>
        <taxon>Bacteria</taxon>
        <taxon>Bacillati</taxon>
        <taxon>Actinomycetota</taxon>
        <taxon>Actinomycetes</taxon>
        <taxon>Micrococcales</taxon>
        <taxon>Cellulomonadaceae</taxon>
        <taxon>Cellulomonas</taxon>
    </lineage>
</organism>
<evidence type="ECO:0000256" key="4">
    <source>
        <dbReference type="ARBA" id="ARBA00022989"/>
    </source>
</evidence>
<comment type="caution">
    <text evidence="9">The sequence shown here is derived from an EMBL/GenBank/DDBJ whole genome shotgun (WGS) entry which is preliminary data.</text>
</comment>
<comment type="subcellular location">
    <subcellularLocation>
        <location evidence="1">Cell membrane</location>
        <topology evidence="1">Multi-pass membrane protein</topology>
    </subcellularLocation>
</comment>
<evidence type="ECO:0000256" key="6">
    <source>
        <dbReference type="ARBA" id="ARBA00038076"/>
    </source>
</evidence>
<dbReference type="PANTHER" id="PTHR30572">
    <property type="entry name" value="MEMBRANE COMPONENT OF TRANSPORTER-RELATED"/>
    <property type="match status" value="1"/>
</dbReference>
<sequence>MVRVALRGIRAHLVRFLLSLLAVALGVAFVAGTFSLRTMLSSTFDGIVDAGTPGDAYVRAEPADGASAVEGTTAGPAVPKTLAEEIGALDGVAHAIPEAQGSIVLVGADGTAVQSTQAPSLVFSYLPDDPALEVVEGRGPERAGEIALETATLESSGLEVGDTTQVVLGGQLSDAEVVGRFDMGAPMAGATLVVVDPGTGYGLFAPDGRVADIAVYAEDGTTPAELVDAIAPLVPGDLQVVTGDELRDENKAAIGEMLGFVTTFLLVFAAIALFVGAFIISNTFAMSVRQRMREFALLRAVGASPAQVFTSILVQAAVVGLIGSALGIAGGLGLVQGLKSVFEAMGMDLAGDIPVDGATIGVSLAVGTVVSVLAAAVPARRAALVPPVEAMRDDVAVPERSIRVRAVLGALLTGLGAAAVLAAVLHTGEETLDVALGAGAAAVLVGMLVLAPGLARAVLGVLSWPFVRLLRPVGRLARGNVVRNPRRTASTAGALMIGMALVGGVSVIATSAQASVAGVVESQLHTDLVLQSATRDLPKGAIADVDALAEVGDTAAFAFAPLEVSSDGDGSGTQIVAGVRDDLFDRTIEATTTDGDLASLADGEAAVQEGPAEEQGWAVGDTLRIAGATGPRDVTVGAVFTTNVIGAPVVVGTDVLDALVPPEQQLVDLLAVDAAAGVGADDLKDAVTAAVAPYVVVSVLTQDEFVSNLADQVNQVLVILYALLGLSVVIAVLGIVNTLALSVIERTREIGLLRAVGLGRLQLAGTVTVESVLTAVFGTVVGLVVGVALASALPSVYADDGLSELVIPWGNLAGMVGLAVVVGVLAALWPATRAARMRVLDAVSYE</sequence>
<dbReference type="EMBL" id="SZYE01000056">
    <property type="protein sequence ID" value="TKR23870.1"/>
    <property type="molecule type" value="Genomic_DNA"/>
</dbReference>
<feature type="transmembrane region" description="Helical" evidence="7">
    <location>
        <begin position="809"/>
        <end position="829"/>
    </location>
</feature>
<dbReference type="GO" id="GO:0022857">
    <property type="term" value="F:transmembrane transporter activity"/>
    <property type="evidence" value="ECO:0007669"/>
    <property type="project" value="TreeGrafter"/>
</dbReference>
<evidence type="ECO:0000256" key="7">
    <source>
        <dbReference type="SAM" id="Phobius"/>
    </source>
</evidence>
<dbReference type="OrthoDB" id="9780560at2"/>
<feature type="transmembrane region" description="Helical" evidence="7">
    <location>
        <begin position="434"/>
        <end position="467"/>
    </location>
</feature>
<dbReference type="RefSeq" id="WP_154729356.1">
    <property type="nucleotide sequence ID" value="NZ_SZYE01000056.1"/>
</dbReference>
<feature type="transmembrane region" description="Helical" evidence="7">
    <location>
        <begin position="358"/>
        <end position="377"/>
    </location>
</feature>
<dbReference type="InterPro" id="IPR003838">
    <property type="entry name" value="ABC3_permease_C"/>
</dbReference>
<dbReference type="AlphaFoldDB" id="A0A7Z8NPI9"/>
<feature type="domain" description="ABC3 transporter permease C-terminal" evidence="8">
    <location>
        <begin position="267"/>
        <end position="383"/>
    </location>
</feature>
<gene>
    <name evidence="9" type="ORF">FA014_09035</name>
</gene>
<feature type="transmembrane region" description="Helical" evidence="7">
    <location>
        <begin position="718"/>
        <end position="743"/>
    </location>
</feature>
<feature type="transmembrane region" description="Helical" evidence="7">
    <location>
        <begin position="406"/>
        <end position="428"/>
    </location>
</feature>
<protein>
    <submittedName>
        <fullName evidence="9">FtsX-like permease family protein</fullName>
    </submittedName>
</protein>
<keyword evidence="2" id="KW-1003">Cell membrane</keyword>
<evidence type="ECO:0000256" key="3">
    <source>
        <dbReference type="ARBA" id="ARBA00022692"/>
    </source>
</evidence>
<evidence type="ECO:0000259" key="8">
    <source>
        <dbReference type="Pfam" id="PF02687"/>
    </source>
</evidence>
<keyword evidence="3 7" id="KW-0812">Transmembrane</keyword>
<dbReference type="GO" id="GO:0005886">
    <property type="term" value="C:plasma membrane"/>
    <property type="evidence" value="ECO:0007669"/>
    <property type="project" value="UniProtKB-SubCell"/>
</dbReference>
<feature type="transmembrane region" description="Helical" evidence="7">
    <location>
        <begin position="12"/>
        <end position="34"/>
    </location>
</feature>
<evidence type="ECO:0000256" key="2">
    <source>
        <dbReference type="ARBA" id="ARBA00022475"/>
    </source>
</evidence>
<accession>A0A7Z8NPI9</accession>
<reference evidence="9 10" key="1">
    <citation type="submission" date="2019-05" db="EMBL/GenBank/DDBJ databases">
        <title>Genome sequence of Cellulomonas hominis strain CS1.</title>
        <authorList>
            <person name="Belmont J."/>
            <person name="Maclea K.S."/>
        </authorList>
    </citation>
    <scope>NUCLEOTIDE SEQUENCE [LARGE SCALE GENOMIC DNA]</scope>
    <source>
        <strain evidence="9 10">CS1</strain>
    </source>
</reference>
<keyword evidence="5 7" id="KW-0472">Membrane</keyword>
<evidence type="ECO:0000256" key="1">
    <source>
        <dbReference type="ARBA" id="ARBA00004651"/>
    </source>
</evidence>
<dbReference type="InterPro" id="IPR050250">
    <property type="entry name" value="Macrolide_Exporter_MacB"/>
</dbReference>
<dbReference type="Pfam" id="PF02687">
    <property type="entry name" value="FtsX"/>
    <property type="match status" value="2"/>
</dbReference>
<comment type="similarity">
    <text evidence="6">Belongs to the ABC-4 integral membrane protein family.</text>
</comment>
<evidence type="ECO:0000313" key="9">
    <source>
        <dbReference type="EMBL" id="TKR23870.1"/>
    </source>
</evidence>
<keyword evidence="4 7" id="KW-1133">Transmembrane helix</keyword>
<proteinExistence type="inferred from homology"/>
<feature type="transmembrane region" description="Helical" evidence="7">
    <location>
        <begin position="488"/>
        <end position="509"/>
    </location>
</feature>
<feature type="domain" description="ABC3 transporter permease C-terminal" evidence="8">
    <location>
        <begin position="723"/>
        <end position="837"/>
    </location>
</feature>
<dbReference type="Proteomes" id="UP000308121">
    <property type="component" value="Unassembled WGS sequence"/>
</dbReference>
<feature type="transmembrane region" description="Helical" evidence="7">
    <location>
        <begin position="763"/>
        <end position="789"/>
    </location>
</feature>